<sequence length="65" mass="7599">MGVFDRLFQYTQSVITLIREVLELGGAVERMEARSLAQGERLVRIETIIELAQQRRRVQRPAEDR</sequence>
<evidence type="ECO:0000313" key="2">
    <source>
        <dbReference type="Proteomes" id="UP001205843"/>
    </source>
</evidence>
<dbReference type="AlphaFoldDB" id="A0AAE3KAK3"/>
<accession>A0AAE3KAK3</accession>
<dbReference type="EMBL" id="JALJXV010000003">
    <property type="protein sequence ID" value="MCP1674435.1"/>
    <property type="molecule type" value="Genomic_DNA"/>
</dbReference>
<dbReference type="RefSeq" id="WP_253476414.1">
    <property type="nucleotide sequence ID" value="NZ_JALJXV010000003.1"/>
</dbReference>
<evidence type="ECO:0000313" key="1">
    <source>
        <dbReference type="EMBL" id="MCP1674435.1"/>
    </source>
</evidence>
<proteinExistence type="predicted"/>
<dbReference type="Proteomes" id="UP001205843">
    <property type="component" value="Unassembled WGS sequence"/>
</dbReference>
<keyword evidence="2" id="KW-1185">Reference proteome</keyword>
<comment type="caution">
    <text evidence="1">The sequence shown here is derived from an EMBL/GenBank/DDBJ whole genome shotgun (WGS) entry which is preliminary data.</text>
</comment>
<name>A0AAE3KAK3_9GAMM</name>
<reference evidence="1" key="1">
    <citation type="submission" date="2022-03" db="EMBL/GenBank/DDBJ databases">
        <title>Genomic Encyclopedia of Type Strains, Phase III (KMG-III): the genomes of soil and plant-associated and newly described type strains.</title>
        <authorList>
            <person name="Whitman W."/>
        </authorList>
    </citation>
    <scope>NUCLEOTIDE SEQUENCE</scope>
    <source>
        <strain evidence="1">ANL 6-2</strain>
    </source>
</reference>
<protein>
    <submittedName>
        <fullName evidence="1">Uncharacterized protein</fullName>
    </submittedName>
</protein>
<gene>
    <name evidence="1" type="ORF">J2T57_001537</name>
</gene>
<organism evidence="1 2">
    <name type="scientific">Natronocella acetinitrilica</name>
    <dbReference type="NCBI Taxonomy" id="414046"/>
    <lineage>
        <taxon>Bacteria</taxon>
        <taxon>Pseudomonadati</taxon>
        <taxon>Pseudomonadota</taxon>
        <taxon>Gammaproteobacteria</taxon>
        <taxon>Chromatiales</taxon>
        <taxon>Ectothiorhodospiraceae</taxon>
        <taxon>Natronocella</taxon>
    </lineage>
</organism>